<protein>
    <submittedName>
        <fullName evidence="1">Uncharacterized protein</fullName>
    </submittedName>
</protein>
<reference evidence="1 2" key="1">
    <citation type="submission" date="2019-06" db="EMBL/GenBank/DDBJ databases">
        <title>WGS assembly of Gossypium darwinii.</title>
        <authorList>
            <person name="Chen Z.J."/>
            <person name="Sreedasyam A."/>
            <person name="Ando A."/>
            <person name="Song Q."/>
            <person name="De L."/>
            <person name="Hulse-Kemp A."/>
            <person name="Ding M."/>
            <person name="Ye W."/>
            <person name="Kirkbride R."/>
            <person name="Jenkins J."/>
            <person name="Plott C."/>
            <person name="Lovell J."/>
            <person name="Lin Y.-M."/>
            <person name="Vaughn R."/>
            <person name="Liu B."/>
            <person name="Li W."/>
            <person name="Simpson S."/>
            <person name="Scheffler B."/>
            <person name="Saski C."/>
            <person name="Grover C."/>
            <person name="Hu G."/>
            <person name="Conover J."/>
            <person name="Carlson J."/>
            <person name="Shu S."/>
            <person name="Boston L."/>
            <person name="Williams M."/>
            <person name="Peterson D."/>
            <person name="Mcgee K."/>
            <person name="Jones D."/>
            <person name="Wendel J."/>
            <person name="Stelly D."/>
            <person name="Grimwood J."/>
            <person name="Schmutz J."/>
        </authorList>
    </citation>
    <scope>NUCLEOTIDE SEQUENCE [LARGE SCALE GENOMIC DNA]</scope>
    <source>
        <strain evidence="1">1808015.09</strain>
    </source>
</reference>
<evidence type="ECO:0000313" key="1">
    <source>
        <dbReference type="EMBL" id="TYG65284.1"/>
    </source>
</evidence>
<accession>A0A5D2C6P0</accession>
<gene>
    <name evidence="1" type="ORF">ES288_D06G174000v1</name>
</gene>
<evidence type="ECO:0000313" key="2">
    <source>
        <dbReference type="Proteomes" id="UP000323506"/>
    </source>
</evidence>
<sequence>MNRNSDNAYNGTVYGDRCGGTEVAVRRRAWLGRTALEAARVSASDFALGRFVIGLGSRQIGFKF</sequence>
<proteinExistence type="predicted"/>
<dbReference type="Proteomes" id="UP000323506">
    <property type="component" value="Chromosome D06"/>
</dbReference>
<name>A0A5D2C6P0_GOSDA</name>
<dbReference type="EMBL" id="CM017706">
    <property type="protein sequence ID" value="TYG65284.1"/>
    <property type="molecule type" value="Genomic_DNA"/>
</dbReference>
<dbReference type="AlphaFoldDB" id="A0A5D2C6P0"/>
<organism evidence="1 2">
    <name type="scientific">Gossypium darwinii</name>
    <name type="common">Darwin's cotton</name>
    <name type="synonym">Gossypium barbadense var. darwinii</name>
    <dbReference type="NCBI Taxonomy" id="34276"/>
    <lineage>
        <taxon>Eukaryota</taxon>
        <taxon>Viridiplantae</taxon>
        <taxon>Streptophyta</taxon>
        <taxon>Embryophyta</taxon>
        <taxon>Tracheophyta</taxon>
        <taxon>Spermatophyta</taxon>
        <taxon>Magnoliopsida</taxon>
        <taxon>eudicotyledons</taxon>
        <taxon>Gunneridae</taxon>
        <taxon>Pentapetalae</taxon>
        <taxon>rosids</taxon>
        <taxon>malvids</taxon>
        <taxon>Malvales</taxon>
        <taxon>Malvaceae</taxon>
        <taxon>Malvoideae</taxon>
        <taxon>Gossypium</taxon>
    </lineage>
</organism>
<keyword evidence="2" id="KW-1185">Reference proteome</keyword>